<feature type="domain" description="SnoaL-like" evidence="2">
    <location>
        <begin position="187"/>
        <end position="302"/>
    </location>
</feature>
<name>A0A7J0EBL8_9ERIC</name>
<dbReference type="OrthoDB" id="2335338at2759"/>
<evidence type="ECO:0000259" key="1">
    <source>
        <dbReference type="Pfam" id="PF02151"/>
    </source>
</evidence>
<dbReference type="AlphaFoldDB" id="A0A7J0EBL8"/>
<dbReference type="PANTHER" id="PTHR34957">
    <property type="entry name" value="NUCLEAR TRANSPORT FACTOR 2 (NTF2) FAMILY PROTEIN"/>
    <property type="match status" value="1"/>
</dbReference>
<dbReference type="InterPro" id="IPR037401">
    <property type="entry name" value="SnoaL-like"/>
</dbReference>
<proteinExistence type="predicted"/>
<evidence type="ECO:0000259" key="2">
    <source>
        <dbReference type="Pfam" id="PF13474"/>
    </source>
</evidence>
<dbReference type="SUPFAM" id="SSF54427">
    <property type="entry name" value="NTF2-like"/>
    <property type="match status" value="1"/>
</dbReference>
<protein>
    <submittedName>
        <fullName evidence="3">Nuclear transport factor 2 (NTF2) family protein</fullName>
    </submittedName>
</protein>
<dbReference type="InterPro" id="IPR001943">
    <property type="entry name" value="UVR_dom"/>
</dbReference>
<evidence type="ECO:0000313" key="3">
    <source>
        <dbReference type="EMBL" id="GFY83702.1"/>
    </source>
</evidence>
<gene>
    <name evidence="3" type="ORF">Acr_03g0004760</name>
</gene>
<dbReference type="PANTHER" id="PTHR34957:SF1">
    <property type="entry name" value="NUCLEAR TRANSPORT FACTOR 2 (NTF2) FAMILY PROTEIN"/>
    <property type="match status" value="1"/>
</dbReference>
<dbReference type="EMBL" id="BJWL01000003">
    <property type="protein sequence ID" value="GFY83702.1"/>
    <property type="molecule type" value="Genomic_DNA"/>
</dbReference>
<dbReference type="Pfam" id="PF02151">
    <property type="entry name" value="UVR"/>
    <property type="match status" value="1"/>
</dbReference>
<keyword evidence="4" id="KW-1185">Reference proteome</keyword>
<sequence length="306" mass="33892">MAAEKGVGFKKGLMKEKNGMLRFAAHFAAAPALCGSLQGFACAGRGSFLASIVAYTELYTLNPINLLSVYALSSSFHTLSSSKPCPTSLRRPHNAMWQITKTSALVFISFEKSALEDSNALLWKAPHSRCQVKSEDTEGTLSGESVILDEQTLERELQAAIEEENYSRAAKIRDILRVLQEDGKASVLAANSRFYNSFRNGDLAAMQSLWAKGENVCVVHPGVSGISGYDLVMGSWEFVWADYEFPLDIEIKNVQVHVRGDLGYVICTEMVKTKGRSWGRQFATNVFERIDGQWFICIHHASNVDF</sequence>
<comment type="caution">
    <text evidence="3">The sequence shown here is derived from an EMBL/GenBank/DDBJ whole genome shotgun (WGS) entry which is preliminary data.</text>
</comment>
<evidence type="ECO:0000313" key="4">
    <source>
        <dbReference type="Proteomes" id="UP000585474"/>
    </source>
</evidence>
<dbReference type="Gene3D" id="3.10.450.50">
    <property type="match status" value="1"/>
</dbReference>
<dbReference type="InterPro" id="IPR032710">
    <property type="entry name" value="NTF2-like_dom_sf"/>
</dbReference>
<dbReference type="Pfam" id="PF13474">
    <property type="entry name" value="SnoaL_3"/>
    <property type="match status" value="1"/>
</dbReference>
<reference evidence="3 4" key="1">
    <citation type="submission" date="2019-07" db="EMBL/GenBank/DDBJ databases">
        <title>De Novo Assembly of kiwifruit Actinidia rufa.</title>
        <authorList>
            <person name="Sugita-Konishi S."/>
            <person name="Sato K."/>
            <person name="Mori E."/>
            <person name="Abe Y."/>
            <person name="Kisaki G."/>
            <person name="Hamano K."/>
            <person name="Suezawa K."/>
            <person name="Otani M."/>
            <person name="Fukuda T."/>
            <person name="Manabe T."/>
            <person name="Gomi K."/>
            <person name="Tabuchi M."/>
            <person name="Akimitsu K."/>
            <person name="Kataoka I."/>
        </authorList>
    </citation>
    <scope>NUCLEOTIDE SEQUENCE [LARGE SCALE GENOMIC DNA]</scope>
    <source>
        <strain evidence="4">cv. Fuchu</strain>
    </source>
</reference>
<accession>A0A7J0EBL8</accession>
<dbReference type="Proteomes" id="UP000585474">
    <property type="component" value="Unassembled WGS sequence"/>
</dbReference>
<organism evidence="3 4">
    <name type="scientific">Actinidia rufa</name>
    <dbReference type="NCBI Taxonomy" id="165716"/>
    <lineage>
        <taxon>Eukaryota</taxon>
        <taxon>Viridiplantae</taxon>
        <taxon>Streptophyta</taxon>
        <taxon>Embryophyta</taxon>
        <taxon>Tracheophyta</taxon>
        <taxon>Spermatophyta</taxon>
        <taxon>Magnoliopsida</taxon>
        <taxon>eudicotyledons</taxon>
        <taxon>Gunneridae</taxon>
        <taxon>Pentapetalae</taxon>
        <taxon>asterids</taxon>
        <taxon>Ericales</taxon>
        <taxon>Actinidiaceae</taxon>
        <taxon>Actinidia</taxon>
    </lineage>
</organism>
<feature type="domain" description="UVR" evidence="1">
    <location>
        <begin position="152"/>
        <end position="181"/>
    </location>
</feature>